<evidence type="ECO:0000313" key="1">
    <source>
        <dbReference type="EMBL" id="ELU44054.1"/>
    </source>
</evidence>
<dbReference type="OrthoDB" id="44756at2759"/>
<name>L8X5Y9_THACA</name>
<accession>L8X5Y9</accession>
<sequence length="89" mass="9662">MNTGLRGFQSTYVSQASLESILTVCRLPSNQSSHSPCFYSACHSLHLSSRRSHGPAKCAIDDVHSRLGFASFNHRGKQLYGGKAPAELP</sequence>
<dbReference type="HOGENOM" id="CLU_2456300_0_0_1"/>
<dbReference type="AlphaFoldDB" id="L8X5Y9"/>
<dbReference type="Proteomes" id="UP000011668">
    <property type="component" value="Unassembled WGS sequence"/>
</dbReference>
<protein>
    <submittedName>
        <fullName evidence="1">Uncharacterized protein</fullName>
    </submittedName>
</protein>
<comment type="caution">
    <text evidence="1">The sequence shown here is derived from an EMBL/GenBank/DDBJ whole genome shotgun (WGS) entry which is preliminary data.</text>
</comment>
<dbReference type="EMBL" id="AFRT01000439">
    <property type="protein sequence ID" value="ELU44054.1"/>
    <property type="molecule type" value="Genomic_DNA"/>
</dbReference>
<gene>
    <name evidence="1" type="ORF">AG1IA_01913</name>
</gene>
<keyword evidence="2" id="KW-1185">Reference proteome</keyword>
<reference evidence="1 2" key="1">
    <citation type="journal article" date="2013" name="Nat. Commun.">
        <title>The evolution and pathogenic mechanisms of the rice sheath blight pathogen.</title>
        <authorList>
            <person name="Zheng A."/>
            <person name="Lin R."/>
            <person name="Xu L."/>
            <person name="Qin P."/>
            <person name="Tang C."/>
            <person name="Ai P."/>
            <person name="Zhang D."/>
            <person name="Liu Y."/>
            <person name="Sun Z."/>
            <person name="Feng H."/>
            <person name="Wang Y."/>
            <person name="Chen Y."/>
            <person name="Liang X."/>
            <person name="Fu R."/>
            <person name="Li Q."/>
            <person name="Zhang J."/>
            <person name="Yu X."/>
            <person name="Xie Z."/>
            <person name="Ding L."/>
            <person name="Guan P."/>
            <person name="Tang J."/>
            <person name="Liang Y."/>
            <person name="Wang S."/>
            <person name="Deng Q."/>
            <person name="Li S."/>
            <person name="Zhu J."/>
            <person name="Wang L."/>
            <person name="Liu H."/>
            <person name="Li P."/>
        </authorList>
    </citation>
    <scope>NUCLEOTIDE SEQUENCE [LARGE SCALE GENOMIC DNA]</scope>
    <source>
        <strain evidence="2">AG-1 IA</strain>
    </source>
</reference>
<proteinExistence type="predicted"/>
<organism evidence="1 2">
    <name type="scientific">Thanatephorus cucumeris (strain AG1-IA)</name>
    <name type="common">Rice sheath blight fungus</name>
    <name type="synonym">Rhizoctonia solani</name>
    <dbReference type="NCBI Taxonomy" id="983506"/>
    <lineage>
        <taxon>Eukaryota</taxon>
        <taxon>Fungi</taxon>
        <taxon>Dikarya</taxon>
        <taxon>Basidiomycota</taxon>
        <taxon>Agaricomycotina</taxon>
        <taxon>Agaricomycetes</taxon>
        <taxon>Cantharellales</taxon>
        <taxon>Ceratobasidiaceae</taxon>
        <taxon>Rhizoctonia</taxon>
        <taxon>Rhizoctonia solani AG-1</taxon>
    </lineage>
</organism>
<evidence type="ECO:0000313" key="2">
    <source>
        <dbReference type="Proteomes" id="UP000011668"/>
    </source>
</evidence>